<dbReference type="Proteomes" id="UP000197003">
    <property type="component" value="Chromosome"/>
</dbReference>
<evidence type="ECO:0000256" key="1">
    <source>
        <dbReference type="SAM" id="SignalP"/>
    </source>
</evidence>
<dbReference type="Gene3D" id="1.25.10.10">
    <property type="entry name" value="Leucine-rich Repeat Variant"/>
    <property type="match status" value="1"/>
</dbReference>
<accession>A0A1Z3N6R1</accession>
<feature type="chain" id="PRO_5012441708" description="HEAT repeat domain-containing protein" evidence="1">
    <location>
        <begin position="21"/>
        <end position="241"/>
    </location>
</feature>
<sequence>MNKILVASVLIAGLSSSALAAGPKGSSSTLTSAMELLKLPGENRRMVVQVQGEKYYSQFVSLAFNDSQPMSVRWKALMAAAEARGPKATPDLVRAGDSSQWFMRNAALIALSEVNADEAQKLAQKLIKDKALVVRSAAVEVLEKNSSPEVRDLLWEELNQKYNFKNAHSLWIRHQIVDVLAKKPMDRELKTFAGLLSDTDTRVHLPAVRGLERLTGVRLSDKPIKQTALVDMWKDYIKKNN</sequence>
<proteinExistence type="predicted"/>
<dbReference type="RefSeq" id="WP_088564706.1">
    <property type="nucleotide sequence ID" value="NZ_CP020946.1"/>
</dbReference>
<protein>
    <recommendedName>
        <fullName evidence="4">HEAT repeat domain-containing protein</fullName>
    </recommendedName>
</protein>
<name>A0A1Z3N6R1_BDEBC</name>
<dbReference type="AlphaFoldDB" id="A0A1Z3N6R1"/>
<reference evidence="2 3" key="1">
    <citation type="submission" date="2017-04" db="EMBL/GenBank/DDBJ databases">
        <title>Whole genome sequence of Bdellovibrio bacteriovorus strain SSB218315.</title>
        <authorList>
            <person name="Oyedara O."/>
            <person name="Rodriguez-Perez M.A."/>
        </authorList>
    </citation>
    <scope>NUCLEOTIDE SEQUENCE [LARGE SCALE GENOMIC DNA]</scope>
    <source>
        <strain evidence="2 3">SSB218315</strain>
    </source>
</reference>
<dbReference type="InterPro" id="IPR016024">
    <property type="entry name" value="ARM-type_fold"/>
</dbReference>
<dbReference type="SUPFAM" id="SSF48371">
    <property type="entry name" value="ARM repeat"/>
    <property type="match status" value="1"/>
</dbReference>
<evidence type="ECO:0000313" key="3">
    <source>
        <dbReference type="Proteomes" id="UP000197003"/>
    </source>
</evidence>
<feature type="signal peptide" evidence="1">
    <location>
        <begin position="1"/>
        <end position="20"/>
    </location>
</feature>
<evidence type="ECO:0000313" key="2">
    <source>
        <dbReference type="EMBL" id="ASD63127.1"/>
    </source>
</evidence>
<gene>
    <name evidence="2" type="ORF">B9G79_05860</name>
</gene>
<evidence type="ECO:0008006" key="4">
    <source>
        <dbReference type="Google" id="ProtNLM"/>
    </source>
</evidence>
<dbReference type="OrthoDB" id="5291511at2"/>
<dbReference type="InterPro" id="IPR011989">
    <property type="entry name" value="ARM-like"/>
</dbReference>
<keyword evidence="1" id="KW-0732">Signal</keyword>
<dbReference type="EMBL" id="CP020946">
    <property type="protein sequence ID" value="ASD63127.1"/>
    <property type="molecule type" value="Genomic_DNA"/>
</dbReference>
<organism evidence="2 3">
    <name type="scientific">Bdellovibrio bacteriovorus</name>
    <dbReference type="NCBI Taxonomy" id="959"/>
    <lineage>
        <taxon>Bacteria</taxon>
        <taxon>Pseudomonadati</taxon>
        <taxon>Bdellovibrionota</taxon>
        <taxon>Bdellovibrionia</taxon>
        <taxon>Bdellovibrionales</taxon>
        <taxon>Pseudobdellovibrionaceae</taxon>
        <taxon>Bdellovibrio</taxon>
    </lineage>
</organism>